<sequence length="536" mass="59278">MTFNLSFPTQSANFANMQLHAGELIFVLGANGTGKSSLMHLFASRNQNNVRKISAHRQTWMNSNALDMTPANKLQTEAHLKTDDRRQESRYKDPYGAQRASMTVYELINAENVRARSIAAAVDANDSEAVNEAKKVEAPITVINELLRESNIPIKITVRADERVMASKDGGPEYSVAELSDGERNALLIAGNVLTAPKGTLLIIDEPERHLHRSIIAPLLSLLFEQRSDCGFAVSTHDHDLPLEVPGARTLLIRACSFNGQHAQIWEADELPAEAPIDDVLKRDLLGSRRRMLFVEGTESSLDKPLYSLIFPMVSVIPKGNCREVENAVSGSRSGESFHWLRAFGIADGDGYNEEQIESKRQRGVYALPFYSVEAIYFHPEIINRIAARKAEVDGSDAVKVAEQAILGGVISVSDHTDRLSKNAAKKAVRKLIMDQLPNDDDLLNGQEITFTNCGPQIHATRKAELDAAVEDNDWITILNRCSIRECGARNSIIEALGFRTIADYEKAVRHLLVVDDDALTFVRGLFGQLPADLEI</sequence>
<dbReference type="SMART" id="SM00382">
    <property type="entry name" value="AAA"/>
    <property type="match status" value="1"/>
</dbReference>
<dbReference type="AlphaFoldDB" id="A0A1I3SAK1"/>
<dbReference type="SUPFAM" id="SSF52540">
    <property type="entry name" value="P-loop containing nucleoside triphosphate hydrolases"/>
    <property type="match status" value="1"/>
</dbReference>
<dbReference type="Proteomes" id="UP000199630">
    <property type="component" value="Unassembled WGS sequence"/>
</dbReference>
<dbReference type="InterPro" id="IPR051396">
    <property type="entry name" value="Bact_Antivir_Def_Nuclease"/>
</dbReference>
<keyword evidence="2" id="KW-0067">ATP-binding</keyword>
<dbReference type="Pfam" id="PF00005">
    <property type="entry name" value="ABC_tran"/>
    <property type="match status" value="1"/>
</dbReference>
<dbReference type="OrthoDB" id="3322489at2"/>
<gene>
    <name evidence="4" type="ORF">SAMN04487991_2396</name>
</gene>
<dbReference type="PANTHER" id="PTHR43581">
    <property type="entry name" value="ATP/GTP PHOSPHATASE"/>
    <property type="match status" value="1"/>
</dbReference>
<evidence type="ECO:0000313" key="4">
    <source>
        <dbReference type="EMBL" id="SFJ55758.1"/>
    </source>
</evidence>
<dbReference type="Pfam" id="PF14491">
    <property type="entry name" value="DUF4435"/>
    <property type="match status" value="1"/>
</dbReference>
<dbReference type="PANTHER" id="PTHR43581:SF2">
    <property type="entry name" value="EXCINUCLEASE ATPASE SUBUNIT"/>
    <property type="match status" value="1"/>
</dbReference>
<evidence type="ECO:0000256" key="1">
    <source>
        <dbReference type="ARBA" id="ARBA00022741"/>
    </source>
</evidence>
<dbReference type="InterPro" id="IPR027417">
    <property type="entry name" value="P-loop_NTPase"/>
</dbReference>
<name>A0A1I3SAK1_9RHOB</name>
<dbReference type="RefSeq" id="WP_090060924.1">
    <property type="nucleotide sequence ID" value="NZ_FORH01000004.1"/>
</dbReference>
<evidence type="ECO:0000313" key="5">
    <source>
        <dbReference type="Proteomes" id="UP000199630"/>
    </source>
</evidence>
<organism evidence="4 5">
    <name type="scientific">Celeribacter neptunius</name>
    <dbReference type="NCBI Taxonomy" id="588602"/>
    <lineage>
        <taxon>Bacteria</taxon>
        <taxon>Pseudomonadati</taxon>
        <taxon>Pseudomonadota</taxon>
        <taxon>Alphaproteobacteria</taxon>
        <taxon>Rhodobacterales</taxon>
        <taxon>Roseobacteraceae</taxon>
        <taxon>Celeribacter</taxon>
    </lineage>
</organism>
<dbReference type="GO" id="GO:0005524">
    <property type="term" value="F:ATP binding"/>
    <property type="evidence" value="ECO:0007669"/>
    <property type="project" value="UniProtKB-KW"/>
</dbReference>
<proteinExistence type="predicted"/>
<dbReference type="CDD" id="cd00267">
    <property type="entry name" value="ABC_ATPase"/>
    <property type="match status" value="1"/>
</dbReference>
<protein>
    <submittedName>
        <fullName evidence="4">AAA domain-containing protein, putative AbiEii toxin, Type IV TA system</fullName>
    </submittedName>
</protein>
<dbReference type="InterPro" id="IPR003593">
    <property type="entry name" value="AAA+_ATPase"/>
</dbReference>
<reference evidence="5" key="1">
    <citation type="submission" date="2016-10" db="EMBL/GenBank/DDBJ databases">
        <authorList>
            <person name="Varghese N."/>
            <person name="Submissions S."/>
        </authorList>
    </citation>
    <scope>NUCLEOTIDE SEQUENCE [LARGE SCALE GENOMIC DNA]</scope>
    <source>
        <strain evidence="5">DSM 26471</strain>
    </source>
</reference>
<feature type="domain" description="AAA+ ATPase" evidence="3">
    <location>
        <begin position="21"/>
        <end position="298"/>
    </location>
</feature>
<dbReference type="Gene3D" id="3.40.50.300">
    <property type="entry name" value="P-loop containing nucleotide triphosphate hydrolases"/>
    <property type="match status" value="1"/>
</dbReference>
<dbReference type="STRING" id="588602.SAMN04487991_2396"/>
<accession>A0A1I3SAK1</accession>
<keyword evidence="1" id="KW-0547">Nucleotide-binding</keyword>
<dbReference type="GO" id="GO:0016887">
    <property type="term" value="F:ATP hydrolysis activity"/>
    <property type="evidence" value="ECO:0007669"/>
    <property type="project" value="InterPro"/>
</dbReference>
<dbReference type="InterPro" id="IPR003439">
    <property type="entry name" value="ABC_transporter-like_ATP-bd"/>
</dbReference>
<dbReference type="EMBL" id="FORH01000004">
    <property type="protein sequence ID" value="SFJ55758.1"/>
    <property type="molecule type" value="Genomic_DNA"/>
</dbReference>
<evidence type="ECO:0000256" key="2">
    <source>
        <dbReference type="ARBA" id="ARBA00022840"/>
    </source>
</evidence>
<dbReference type="InterPro" id="IPR029492">
    <property type="entry name" value="DUF4435"/>
</dbReference>
<keyword evidence="5" id="KW-1185">Reference proteome</keyword>
<evidence type="ECO:0000259" key="3">
    <source>
        <dbReference type="SMART" id="SM00382"/>
    </source>
</evidence>